<feature type="signal peptide" evidence="2">
    <location>
        <begin position="1"/>
        <end position="25"/>
    </location>
</feature>
<dbReference type="InterPro" id="IPR001119">
    <property type="entry name" value="SLH_dom"/>
</dbReference>
<dbReference type="AlphaFoldDB" id="A0A072NJQ4"/>
<evidence type="ECO:0000256" key="2">
    <source>
        <dbReference type="SAM" id="SignalP"/>
    </source>
</evidence>
<organism evidence="4 5">
    <name type="scientific">Schinkia azotoformans MEV2011</name>
    <dbReference type="NCBI Taxonomy" id="1348973"/>
    <lineage>
        <taxon>Bacteria</taxon>
        <taxon>Bacillati</taxon>
        <taxon>Bacillota</taxon>
        <taxon>Bacilli</taxon>
        <taxon>Bacillales</taxon>
        <taxon>Bacillaceae</taxon>
        <taxon>Calidifontibacillus/Schinkia group</taxon>
        <taxon>Schinkia</taxon>
    </lineage>
</organism>
<dbReference type="Gene3D" id="3.10.450.40">
    <property type="match status" value="1"/>
</dbReference>
<protein>
    <submittedName>
        <fullName evidence="4">Zinc metalloprotease (Elastase)</fullName>
    </submittedName>
</protein>
<keyword evidence="4" id="KW-0378">Hydrolase</keyword>
<dbReference type="GO" id="GO:0006508">
    <property type="term" value="P:proteolysis"/>
    <property type="evidence" value="ECO:0007669"/>
    <property type="project" value="UniProtKB-KW"/>
</dbReference>
<dbReference type="GO" id="GO:0008237">
    <property type="term" value="F:metallopeptidase activity"/>
    <property type="evidence" value="ECO:0007669"/>
    <property type="project" value="UniProtKB-KW"/>
</dbReference>
<sequence length="763" mass="87453">MKKKAIIFSCLLVLPQIAAVPFASAESAVMKQNPEVVSPAAVKTTVAMDQTVSAKISKEQAIEIANNFTKVPKDYTQQSVSYQSNWYPGNRTIWNINWNRQTENGYGNISVTVDAENGTVISMNRWEDTYNQQPTYPPKYNWESAKKIAEQFLQEKVPQKANIVELDTTNLANQKPPLQGNANYYYSFMRVENNIPFQDQYISVVVDGNGEVVGYDYRWNEDVKVPPTSGMMSQADAEKKMKDSMEIQLKYQTIYNYQVRTDNQGTVKLAYDNRFNYPYIDAKTGKWLDYSGKPIEMKDYAAKLEPLSPNKPTEPAPANKDLTQEQAIDIAKKQFNIPADADLENIYFNDVDQYQKYPVWNLNWRTGQTWINVSVNGKTGQITNYYKEDPSRYQPLSEDQTVKQVVNYEQALEKAKETLKTFAPTELHAVTFDPIRNPKPENPEKMKEFYFTFHRLVDGIIVEDQFMSVTISTETGEVFQYYQSWDPQAKFPDTKNVVSAEKAKEVYFDNFTIVPKYLYIENVDYSTSRPIYKAPEVKVVYHLAMKPQDQAIYLDAVKGKWVSMETGEPIRGKVDVKDIKGHPNEKALQLLIDYYAIDVDDAGLVKPNEEITRGEMVKMMMLVTNPDPYYYKMNYMSGDRPATFADVQSNSPYFAYVESAVQQGLLDKSKGEFKPNETVTREELAEMIVKSMRLEKLAEVPNLFNITFTDANKINNKGHAAIVHHLGIMPAKNNNFEPTQKVTRGAGAQVFYQFLQERGKYSR</sequence>
<keyword evidence="1 2" id="KW-0732">Signal</keyword>
<evidence type="ECO:0000313" key="4">
    <source>
        <dbReference type="EMBL" id="KEF37093.1"/>
    </source>
</evidence>
<dbReference type="PROSITE" id="PS51272">
    <property type="entry name" value="SLH"/>
    <property type="match status" value="1"/>
</dbReference>
<dbReference type="OrthoDB" id="2473368at2"/>
<dbReference type="SMR" id="A0A072NJQ4"/>
<gene>
    <name evidence="4" type="ORF">M670_03686</name>
</gene>
<feature type="domain" description="SLH" evidence="3">
    <location>
        <begin position="640"/>
        <end position="702"/>
    </location>
</feature>
<evidence type="ECO:0000259" key="3">
    <source>
        <dbReference type="PROSITE" id="PS51272"/>
    </source>
</evidence>
<dbReference type="RefSeq" id="WP_035197257.1">
    <property type="nucleotide sequence ID" value="NZ_JJRY01000018.1"/>
</dbReference>
<comment type="caution">
    <text evidence="4">The sequence shown here is derived from an EMBL/GenBank/DDBJ whole genome shotgun (WGS) entry which is preliminary data.</text>
</comment>
<evidence type="ECO:0000313" key="5">
    <source>
        <dbReference type="Proteomes" id="UP000027936"/>
    </source>
</evidence>
<dbReference type="Pfam" id="PF00395">
    <property type="entry name" value="SLH"/>
    <property type="match status" value="3"/>
</dbReference>
<dbReference type="PATRIC" id="fig|1348973.3.peg.3563"/>
<feature type="chain" id="PRO_5001682713" evidence="2">
    <location>
        <begin position="26"/>
        <end position="763"/>
    </location>
</feature>
<keyword evidence="4" id="KW-0482">Metalloprotease</keyword>
<evidence type="ECO:0000256" key="1">
    <source>
        <dbReference type="ARBA" id="ARBA00022729"/>
    </source>
</evidence>
<reference evidence="4 5" key="1">
    <citation type="submission" date="2014-04" db="EMBL/GenBank/DDBJ databases">
        <title>Draft genome sequence of Bacillus azotoformans MEV2011, a (co-) denitrifying strain unable to grow in the presence of oxygen.</title>
        <authorList>
            <person name="Nielsen M."/>
            <person name="Schreiber L."/>
            <person name="Finster K."/>
            <person name="Schramm A."/>
        </authorList>
    </citation>
    <scope>NUCLEOTIDE SEQUENCE [LARGE SCALE GENOMIC DNA]</scope>
    <source>
        <strain evidence="4 5">MEV2011</strain>
    </source>
</reference>
<dbReference type="EMBL" id="JJRY01000018">
    <property type="protein sequence ID" value="KEF37093.1"/>
    <property type="molecule type" value="Genomic_DNA"/>
</dbReference>
<proteinExistence type="predicted"/>
<keyword evidence="4" id="KW-0645">Protease</keyword>
<dbReference type="Proteomes" id="UP000027936">
    <property type="component" value="Unassembled WGS sequence"/>
</dbReference>
<name>A0A072NJQ4_SCHAZ</name>
<dbReference type="Pfam" id="PF16244">
    <property type="entry name" value="DUF4901"/>
    <property type="match status" value="2"/>
</dbReference>
<dbReference type="InterPro" id="IPR032599">
    <property type="entry name" value="YcdB/YcdC_rep_domain"/>
</dbReference>
<accession>A0A072NJQ4</accession>